<dbReference type="PANTHER" id="PTHR30435">
    <property type="entry name" value="FLAGELLAR PROTEIN"/>
    <property type="match status" value="1"/>
</dbReference>
<feature type="domain" description="Flagellar basal body rod protein N-terminal" evidence="7">
    <location>
        <begin position="5"/>
        <end position="35"/>
    </location>
</feature>
<feature type="domain" description="Flagellar basal-body/hook protein C-terminal" evidence="8">
    <location>
        <begin position="203"/>
        <end position="247"/>
    </location>
</feature>
<dbReference type="PANTHER" id="PTHR30435:SF18">
    <property type="entry name" value="FLAGELLAR BASAL-BODY ROD PROTEIN FLGF"/>
    <property type="match status" value="1"/>
</dbReference>
<name>A0A1X1BXK9_9GAMM</name>
<comment type="similarity">
    <text evidence="2 6">Belongs to the flagella basal body rod proteins family.</text>
</comment>
<protein>
    <recommendedName>
        <fullName evidence="5 6">Flagellar basal-body rod protein FlgF</fullName>
    </recommendedName>
</protein>
<reference evidence="10 11" key="1">
    <citation type="journal article" date="2017" name="Antonie Van Leeuwenhoek">
        <title>Phylogenomic resolution of the bacterial genus Pantoea and its relationship with Erwinia and Tatumella.</title>
        <authorList>
            <person name="Palmer M."/>
            <person name="Steenkamp E.T."/>
            <person name="Coetzee M.P."/>
            <person name="Chan W.Y."/>
            <person name="van Zyl E."/>
            <person name="De Maayer P."/>
            <person name="Coutinho T.A."/>
            <person name="Blom J."/>
            <person name="Smits T.H."/>
            <person name="Duffy B."/>
            <person name="Venter S.N."/>
        </authorList>
    </citation>
    <scope>NUCLEOTIDE SEQUENCE [LARGE SCALE GENOMIC DNA]</scope>
    <source>
        <strain evidence="10 11">LMG 24534</strain>
    </source>
</reference>
<dbReference type="InterPro" id="IPR019776">
    <property type="entry name" value="Flagellar_basal_body_rod_CS"/>
</dbReference>
<sequence>MDHAIYTAMGAASQTLDQQAVTASNLANASTPGFRAQLNALRAVPVNGWSLPTRTLVTASTPGADMSQGTMDYTERPLDVAVQQDGWLAVRTADGSEAYTRNGNMQISPNGTLTIQGNPVMGDGGPIVIPQGSEITIAADGSITGLNAGDAPNATVQLGKLKLVRATGQEVQRSDDGMFRPTAATQATRGAALQADPTMQVMPGVLEGSNVKPVETMVDMIANARRFEMQMKVITNVDENEQKANQLLNMSS</sequence>
<keyword evidence="11" id="KW-1185">Reference proteome</keyword>
<evidence type="ECO:0000313" key="11">
    <source>
        <dbReference type="Proteomes" id="UP000193933"/>
    </source>
</evidence>
<dbReference type="Pfam" id="PF00460">
    <property type="entry name" value="Flg_bb_rod"/>
    <property type="match status" value="1"/>
</dbReference>
<dbReference type="AlphaFoldDB" id="A0A1X1BXK9"/>
<evidence type="ECO:0000259" key="8">
    <source>
        <dbReference type="Pfam" id="PF06429"/>
    </source>
</evidence>
<keyword evidence="10" id="KW-0969">Cilium</keyword>
<dbReference type="InterPro" id="IPR001444">
    <property type="entry name" value="Flag_bb_rod_N"/>
</dbReference>
<evidence type="ECO:0000313" key="10">
    <source>
        <dbReference type="EMBL" id="ORM53504.1"/>
    </source>
</evidence>
<dbReference type="NCBIfam" id="TIGR03506">
    <property type="entry name" value="FlgEFG_subfam"/>
    <property type="match status" value="1"/>
</dbReference>
<dbReference type="OrthoDB" id="9804559at2"/>
<evidence type="ECO:0000259" key="9">
    <source>
        <dbReference type="Pfam" id="PF22692"/>
    </source>
</evidence>
<dbReference type="RefSeq" id="WP_094120377.1">
    <property type="nucleotide sequence ID" value="NZ_MLFN01000017.1"/>
</dbReference>
<dbReference type="EMBL" id="MLFN01000017">
    <property type="protein sequence ID" value="ORM53504.1"/>
    <property type="molecule type" value="Genomic_DNA"/>
</dbReference>
<organism evidence="10 11">
    <name type="scientific">Pantoea conspicua</name>
    <dbReference type="NCBI Taxonomy" id="472705"/>
    <lineage>
        <taxon>Bacteria</taxon>
        <taxon>Pseudomonadati</taxon>
        <taxon>Pseudomonadota</taxon>
        <taxon>Gammaproteobacteria</taxon>
        <taxon>Enterobacterales</taxon>
        <taxon>Erwiniaceae</taxon>
        <taxon>Pantoea</taxon>
    </lineage>
</organism>
<dbReference type="GO" id="GO:0030694">
    <property type="term" value="C:bacterial-type flagellum basal body, rod"/>
    <property type="evidence" value="ECO:0007669"/>
    <property type="project" value="UniProtKB-UniRule"/>
</dbReference>
<evidence type="ECO:0000256" key="2">
    <source>
        <dbReference type="ARBA" id="ARBA00009677"/>
    </source>
</evidence>
<dbReference type="PROSITE" id="PS00588">
    <property type="entry name" value="FLAGELLA_BB_ROD"/>
    <property type="match status" value="1"/>
</dbReference>
<evidence type="ECO:0000256" key="4">
    <source>
        <dbReference type="ARBA" id="ARBA00038560"/>
    </source>
</evidence>
<keyword evidence="10" id="KW-0966">Cell projection</keyword>
<proteinExistence type="inferred from homology"/>
<dbReference type="Proteomes" id="UP000193933">
    <property type="component" value="Unassembled WGS sequence"/>
</dbReference>
<evidence type="ECO:0000256" key="1">
    <source>
        <dbReference type="ARBA" id="ARBA00004117"/>
    </source>
</evidence>
<dbReference type="InterPro" id="IPR037925">
    <property type="entry name" value="FlgE/F/G-like"/>
</dbReference>
<dbReference type="InterPro" id="IPR020013">
    <property type="entry name" value="Flagellar_FlgE/F/G"/>
</dbReference>
<dbReference type="STRING" id="472705.GCA_001743465_00697"/>
<dbReference type="SUPFAM" id="SSF117143">
    <property type="entry name" value="Flagellar hook protein flgE"/>
    <property type="match status" value="1"/>
</dbReference>
<evidence type="ECO:0000256" key="3">
    <source>
        <dbReference type="ARBA" id="ARBA00023143"/>
    </source>
</evidence>
<dbReference type="NCBIfam" id="NF009280">
    <property type="entry name" value="PRK12640.1"/>
    <property type="match status" value="1"/>
</dbReference>
<dbReference type="InterPro" id="IPR053967">
    <property type="entry name" value="LlgE_F_G-like_D1"/>
</dbReference>
<keyword evidence="3 6" id="KW-0975">Bacterial flagellum</keyword>
<evidence type="ECO:0000259" key="7">
    <source>
        <dbReference type="Pfam" id="PF00460"/>
    </source>
</evidence>
<gene>
    <name evidence="10" type="primary">flgF</name>
    <name evidence="10" type="ORF">HA41_08130</name>
</gene>
<evidence type="ECO:0000256" key="5">
    <source>
        <dbReference type="ARBA" id="ARBA00040228"/>
    </source>
</evidence>
<feature type="domain" description="Flagellar hook protein FlgE/F/G-like D1" evidence="9">
    <location>
        <begin position="81"/>
        <end position="144"/>
    </location>
</feature>
<dbReference type="Pfam" id="PF06429">
    <property type="entry name" value="Flg_bbr_C"/>
    <property type="match status" value="1"/>
</dbReference>
<comment type="subunit">
    <text evidence="4 6">The basal body constitutes a major portion of the flagellar organelle and consists of five rings (E,L,P,S, and M) mounted on a central rod. The rod consists of about 26 subunits of FlgG in the distal portion, and FlgB, FlgC and FlgF are thought to build up the proximal portion of the rod with about 6 subunits each.</text>
</comment>
<comment type="subcellular location">
    <subcellularLocation>
        <location evidence="1 6">Bacterial flagellum basal body</location>
    </subcellularLocation>
</comment>
<evidence type="ECO:0000256" key="6">
    <source>
        <dbReference type="RuleBase" id="RU362116"/>
    </source>
</evidence>
<comment type="caution">
    <text evidence="10">The sequence shown here is derived from an EMBL/GenBank/DDBJ whole genome shotgun (WGS) entry which is preliminary data.</text>
</comment>
<dbReference type="GO" id="GO:0071978">
    <property type="term" value="P:bacterial-type flagellum-dependent swarming motility"/>
    <property type="evidence" value="ECO:0007669"/>
    <property type="project" value="TreeGrafter"/>
</dbReference>
<accession>A0A1X1BXK9</accession>
<dbReference type="Pfam" id="PF22692">
    <property type="entry name" value="LlgE_F_G_D1"/>
    <property type="match status" value="1"/>
</dbReference>
<keyword evidence="10" id="KW-0282">Flagellum</keyword>
<dbReference type="InterPro" id="IPR010930">
    <property type="entry name" value="Flg_bb/hook_C_dom"/>
</dbReference>